<sequence>MKLLPVTVALLALFLVASYQDLAVAADGAAAAVPDSVCDGKCRKRCSQKVAGRCMGLCMMCCGKCAGCVPSGPEASKDECPCYRDMKSPKSGRPKCP</sequence>
<accession>A0ACD5V100</accession>
<name>A0ACD5V100_AVESA</name>
<reference evidence="1" key="1">
    <citation type="submission" date="2021-05" db="EMBL/GenBank/DDBJ databases">
        <authorList>
            <person name="Scholz U."/>
            <person name="Mascher M."/>
            <person name="Fiebig A."/>
        </authorList>
    </citation>
    <scope>NUCLEOTIDE SEQUENCE [LARGE SCALE GENOMIC DNA]</scope>
</reference>
<organism evidence="1 2">
    <name type="scientific">Avena sativa</name>
    <name type="common">Oat</name>
    <dbReference type="NCBI Taxonomy" id="4498"/>
    <lineage>
        <taxon>Eukaryota</taxon>
        <taxon>Viridiplantae</taxon>
        <taxon>Streptophyta</taxon>
        <taxon>Embryophyta</taxon>
        <taxon>Tracheophyta</taxon>
        <taxon>Spermatophyta</taxon>
        <taxon>Magnoliopsida</taxon>
        <taxon>Liliopsida</taxon>
        <taxon>Poales</taxon>
        <taxon>Poaceae</taxon>
        <taxon>BOP clade</taxon>
        <taxon>Pooideae</taxon>
        <taxon>Poodae</taxon>
        <taxon>Poeae</taxon>
        <taxon>Poeae Chloroplast Group 1 (Aveneae type)</taxon>
        <taxon>Aveninae</taxon>
        <taxon>Avena</taxon>
    </lineage>
</organism>
<dbReference type="EnsemblPlants" id="AVESA.00010b.r2.2DG0355420.1">
    <property type="protein sequence ID" value="AVESA.00010b.r2.2DG0355420.1.CDS.1"/>
    <property type="gene ID" value="AVESA.00010b.r2.2DG0355420"/>
</dbReference>
<evidence type="ECO:0000313" key="2">
    <source>
        <dbReference type="Proteomes" id="UP001732700"/>
    </source>
</evidence>
<protein>
    <submittedName>
        <fullName evidence="1">Uncharacterized protein</fullName>
    </submittedName>
</protein>
<reference evidence="1" key="2">
    <citation type="submission" date="2025-09" db="UniProtKB">
        <authorList>
            <consortium name="EnsemblPlants"/>
        </authorList>
    </citation>
    <scope>IDENTIFICATION</scope>
</reference>
<dbReference type="Proteomes" id="UP001732700">
    <property type="component" value="Chromosome 2D"/>
</dbReference>
<evidence type="ECO:0000313" key="1">
    <source>
        <dbReference type="EnsemblPlants" id="AVESA.00010b.r2.2DG0355420.1.CDS.1"/>
    </source>
</evidence>
<keyword evidence="2" id="KW-1185">Reference proteome</keyword>
<proteinExistence type="predicted"/>